<dbReference type="PANTHER" id="PTHR30041">
    <property type="entry name" value="ARSENATE REDUCTASE"/>
    <property type="match status" value="1"/>
</dbReference>
<dbReference type="Pfam" id="PF03960">
    <property type="entry name" value="ArsC"/>
    <property type="match status" value="1"/>
</dbReference>
<dbReference type="CDD" id="cd03036">
    <property type="entry name" value="ArsC_like"/>
    <property type="match status" value="1"/>
</dbReference>
<comment type="similarity">
    <text evidence="1">Belongs to the ArsC family.</text>
</comment>
<dbReference type="OrthoDB" id="9794155at2"/>
<dbReference type="PROSITE" id="PS51354">
    <property type="entry name" value="GLUTAREDOXIN_2"/>
    <property type="match status" value="1"/>
</dbReference>
<dbReference type="InterPro" id="IPR006504">
    <property type="entry name" value="Tscrpt_reg_Spx/MgsR"/>
</dbReference>
<evidence type="ECO:0000256" key="1">
    <source>
        <dbReference type="PROSITE-ProRule" id="PRU01282"/>
    </source>
</evidence>
<protein>
    <submittedName>
        <fullName evidence="2">Regulatory protein MgsR</fullName>
    </submittedName>
</protein>
<reference evidence="2 3" key="1">
    <citation type="submission" date="2018-11" db="EMBL/GenBank/DDBJ databases">
        <authorList>
            <person name="Criscuolo A."/>
        </authorList>
    </citation>
    <scope>NUCLEOTIDE SEQUENCE [LARGE SCALE GENOMIC DNA]</scope>
    <source>
        <strain evidence="2">ATB-66</strain>
    </source>
</reference>
<organism evidence="2 3">
    <name type="scientific">Filibacter tadaridae</name>
    <dbReference type="NCBI Taxonomy" id="2483811"/>
    <lineage>
        <taxon>Bacteria</taxon>
        <taxon>Bacillati</taxon>
        <taxon>Bacillota</taxon>
        <taxon>Bacilli</taxon>
        <taxon>Bacillales</taxon>
        <taxon>Caryophanaceae</taxon>
        <taxon>Filibacter</taxon>
    </lineage>
</organism>
<dbReference type="Gene3D" id="3.40.30.10">
    <property type="entry name" value="Glutaredoxin"/>
    <property type="match status" value="1"/>
</dbReference>
<gene>
    <name evidence="2" type="primary">mgsR</name>
    <name evidence="2" type="ORF">FILTAD_02546</name>
</gene>
<accession>A0A3P5XV75</accession>
<dbReference type="SUPFAM" id="SSF52833">
    <property type="entry name" value="Thioredoxin-like"/>
    <property type="match status" value="1"/>
</dbReference>
<dbReference type="RefSeq" id="WP_124071361.1">
    <property type="nucleotide sequence ID" value="NZ_CBCRXF010000008.1"/>
</dbReference>
<keyword evidence="3" id="KW-1185">Reference proteome</keyword>
<dbReference type="InterPro" id="IPR006660">
    <property type="entry name" value="Arsenate_reductase-like"/>
</dbReference>
<dbReference type="Proteomes" id="UP000270468">
    <property type="component" value="Unassembled WGS sequence"/>
</dbReference>
<dbReference type="InterPro" id="IPR036249">
    <property type="entry name" value="Thioredoxin-like_sf"/>
</dbReference>
<dbReference type="AlphaFoldDB" id="A0A3P5XV75"/>
<evidence type="ECO:0000313" key="2">
    <source>
        <dbReference type="EMBL" id="VDC31994.1"/>
    </source>
</evidence>
<dbReference type="PROSITE" id="PS51353">
    <property type="entry name" value="ARSC"/>
    <property type="match status" value="1"/>
</dbReference>
<dbReference type="EMBL" id="UXAV01000043">
    <property type="protein sequence ID" value="VDC31994.1"/>
    <property type="molecule type" value="Genomic_DNA"/>
</dbReference>
<name>A0A3P5XV75_9BACL</name>
<evidence type="ECO:0000313" key="3">
    <source>
        <dbReference type="Proteomes" id="UP000270468"/>
    </source>
</evidence>
<proteinExistence type="inferred from homology"/>
<sequence>MGLTYYSYPKCGTCRKAKKWLETNGLQFEEVNIAENPPTEDQLSEMIAISGLDIKKFFNVSGMKYRELNVKDKLPAMTDEEKIRLLATDGMLMKRPLVYGNGKVTVGFKEDDFDNVWKG</sequence>
<dbReference type="PANTHER" id="PTHR30041:SF8">
    <property type="entry name" value="PROTEIN YFFB"/>
    <property type="match status" value="1"/>
</dbReference>
<dbReference type="NCBIfam" id="TIGR01617">
    <property type="entry name" value="arsC_related"/>
    <property type="match status" value="1"/>
</dbReference>